<sequence>MKGAEQNNGGGHHHDGRLRVVMLPWLGFGHVSPFLELGKKLSLRNFEIYICSTPATLEPVKKKLAAAASVSFLELTLPSSPELPPQNHTTNSLPPHLMPHLKEAFEASRPAFAQLLRDIKPDLLIYDFLSPWAPQEAAGLGIPAIQFITMSSTFTCFKFQQFSQPGVEFPFPAIRYRDYELARMAKANASTPPERREKDERSVRDCFSRSCGLVLIKTYDEIEGQYSNFLTTLTGKRIVPVGALVQEPSKEDGESEVIKWLNGKKEKSTVFVSFGSEYFLTEEDLTEIAHGLYLSYPVNFVWVLRFPKGGNHDDLKLVLPDGFLERVEGWGLVVEGWAPQAKILEHPSIGGFVSHCGWSSVMEGMKYGVPIIAMPMHIDQPVNAKLAAEVGVAMEVVRDSSGKHHRCEIAAVIRKVVRGEGGKGVRAKAAAMREMLAEKGDIEIDKVAEELRKLCAQNLCRRSQKVFHVKSKITAATNGYKVVLAVSVMAFLIFFLGKTVKNAWQN</sequence>
<evidence type="ECO:0000256" key="5">
    <source>
        <dbReference type="RuleBase" id="RU362057"/>
    </source>
</evidence>
<evidence type="ECO:0000256" key="4">
    <source>
        <dbReference type="RuleBase" id="RU003718"/>
    </source>
</evidence>
<dbReference type="InterPro" id="IPR002213">
    <property type="entry name" value="UDP_glucos_trans"/>
</dbReference>
<keyword evidence="2 4" id="KW-0328">Glycosyltransferase</keyword>
<dbReference type="Pfam" id="PF00201">
    <property type="entry name" value="UDPGT"/>
    <property type="match status" value="1"/>
</dbReference>
<dbReference type="InterPro" id="IPR058980">
    <property type="entry name" value="Glyco_transf_N"/>
</dbReference>
<feature type="domain" description="Glycosyltransferase N-terminal" evidence="7">
    <location>
        <begin position="19"/>
        <end position="232"/>
    </location>
</feature>
<accession>A0A484LMC8</accession>
<dbReference type="GO" id="GO:0008194">
    <property type="term" value="F:UDP-glycosyltransferase activity"/>
    <property type="evidence" value="ECO:0007669"/>
    <property type="project" value="InterPro"/>
</dbReference>
<dbReference type="Gene3D" id="3.40.50.2000">
    <property type="entry name" value="Glycogen Phosphorylase B"/>
    <property type="match status" value="2"/>
</dbReference>
<keyword evidence="6" id="KW-0812">Transmembrane</keyword>
<proteinExistence type="inferred from homology"/>
<evidence type="ECO:0000256" key="6">
    <source>
        <dbReference type="SAM" id="Phobius"/>
    </source>
</evidence>
<evidence type="ECO:0000256" key="3">
    <source>
        <dbReference type="ARBA" id="ARBA00022679"/>
    </source>
</evidence>
<dbReference type="InterPro" id="IPR035595">
    <property type="entry name" value="UDP_glycos_trans_CS"/>
</dbReference>
<dbReference type="CDD" id="cd03784">
    <property type="entry name" value="GT1_Gtf-like"/>
    <property type="match status" value="1"/>
</dbReference>
<dbReference type="PANTHER" id="PTHR48044:SF2">
    <property type="entry name" value="CYANIDIN-3-O-GLUCOSIDE 2-O-GLUCURONOSYLTRANSFERASE-LIKE"/>
    <property type="match status" value="1"/>
</dbReference>
<evidence type="ECO:0000313" key="8">
    <source>
        <dbReference type="EMBL" id="VFQ77623.1"/>
    </source>
</evidence>
<evidence type="ECO:0000259" key="7">
    <source>
        <dbReference type="Pfam" id="PF26168"/>
    </source>
</evidence>
<protein>
    <recommendedName>
        <fullName evidence="5">Glycosyltransferase</fullName>
        <ecNumber evidence="5">2.4.1.-</ecNumber>
    </recommendedName>
</protein>
<dbReference type="GO" id="GO:0016138">
    <property type="term" value="P:glycoside biosynthetic process"/>
    <property type="evidence" value="ECO:0007669"/>
    <property type="project" value="UniProtKB-ARBA"/>
</dbReference>
<gene>
    <name evidence="8" type="ORF">CCAM_LOCUS19399</name>
</gene>
<feature type="transmembrane region" description="Helical" evidence="6">
    <location>
        <begin position="479"/>
        <end position="497"/>
    </location>
</feature>
<dbReference type="PROSITE" id="PS00375">
    <property type="entry name" value="UDPGT"/>
    <property type="match status" value="1"/>
</dbReference>
<dbReference type="Pfam" id="PF26168">
    <property type="entry name" value="Glyco_transf_N"/>
    <property type="match status" value="1"/>
</dbReference>
<dbReference type="PANTHER" id="PTHR48044">
    <property type="entry name" value="GLYCOSYLTRANSFERASE"/>
    <property type="match status" value="1"/>
</dbReference>
<organism evidence="8 9">
    <name type="scientific">Cuscuta campestris</name>
    <dbReference type="NCBI Taxonomy" id="132261"/>
    <lineage>
        <taxon>Eukaryota</taxon>
        <taxon>Viridiplantae</taxon>
        <taxon>Streptophyta</taxon>
        <taxon>Embryophyta</taxon>
        <taxon>Tracheophyta</taxon>
        <taxon>Spermatophyta</taxon>
        <taxon>Magnoliopsida</taxon>
        <taxon>eudicotyledons</taxon>
        <taxon>Gunneridae</taxon>
        <taxon>Pentapetalae</taxon>
        <taxon>asterids</taxon>
        <taxon>lamiids</taxon>
        <taxon>Solanales</taxon>
        <taxon>Convolvulaceae</taxon>
        <taxon>Cuscuteae</taxon>
        <taxon>Cuscuta</taxon>
        <taxon>Cuscuta subgen. Grammica</taxon>
        <taxon>Cuscuta sect. Cleistogrammica</taxon>
    </lineage>
</organism>
<reference evidence="8 9" key="1">
    <citation type="submission" date="2018-04" db="EMBL/GenBank/DDBJ databases">
        <authorList>
            <person name="Vogel A."/>
        </authorList>
    </citation>
    <scope>NUCLEOTIDE SEQUENCE [LARGE SCALE GENOMIC DNA]</scope>
</reference>
<dbReference type="FunFam" id="3.40.50.2000:FF:000060">
    <property type="entry name" value="Glycosyltransferase"/>
    <property type="match status" value="1"/>
</dbReference>
<evidence type="ECO:0000256" key="2">
    <source>
        <dbReference type="ARBA" id="ARBA00022676"/>
    </source>
</evidence>
<dbReference type="AlphaFoldDB" id="A0A484LMC8"/>
<keyword evidence="6" id="KW-1133">Transmembrane helix</keyword>
<evidence type="ECO:0000256" key="1">
    <source>
        <dbReference type="ARBA" id="ARBA00009995"/>
    </source>
</evidence>
<dbReference type="OrthoDB" id="5835829at2759"/>
<dbReference type="EC" id="2.4.1.-" evidence="5"/>
<comment type="similarity">
    <text evidence="1 4">Belongs to the UDP-glycosyltransferase family.</text>
</comment>
<dbReference type="EMBL" id="OOIL02001679">
    <property type="protein sequence ID" value="VFQ77623.1"/>
    <property type="molecule type" value="Genomic_DNA"/>
</dbReference>
<dbReference type="SUPFAM" id="SSF53756">
    <property type="entry name" value="UDP-Glycosyltransferase/glycogen phosphorylase"/>
    <property type="match status" value="1"/>
</dbReference>
<keyword evidence="9" id="KW-1185">Reference proteome</keyword>
<keyword evidence="3 4" id="KW-0808">Transferase</keyword>
<dbReference type="Proteomes" id="UP000595140">
    <property type="component" value="Unassembled WGS sequence"/>
</dbReference>
<name>A0A484LMC8_9ASTE</name>
<evidence type="ECO:0000313" key="9">
    <source>
        <dbReference type="Proteomes" id="UP000595140"/>
    </source>
</evidence>
<keyword evidence="6" id="KW-0472">Membrane</keyword>